<dbReference type="Gene3D" id="3.40.800.10">
    <property type="entry name" value="Ureohydrolase domain"/>
    <property type="match status" value="1"/>
</dbReference>
<dbReference type="AlphaFoldDB" id="X1SBF2"/>
<dbReference type="EMBL" id="BARW01001329">
    <property type="protein sequence ID" value="GAI72760.1"/>
    <property type="molecule type" value="Genomic_DNA"/>
</dbReference>
<dbReference type="InterPro" id="IPR006035">
    <property type="entry name" value="Ureohydrolase"/>
</dbReference>
<protein>
    <recommendedName>
        <fullName evidence="2">Arginase</fullName>
    </recommendedName>
</protein>
<feature type="non-terminal residue" evidence="1">
    <location>
        <position position="1"/>
    </location>
</feature>
<comment type="caution">
    <text evidence="1">The sequence shown here is derived from an EMBL/GenBank/DDBJ whole genome shotgun (WGS) entry which is preliminary data.</text>
</comment>
<gene>
    <name evidence="1" type="ORF">S12H4_04344</name>
</gene>
<evidence type="ECO:0000313" key="1">
    <source>
        <dbReference type="EMBL" id="GAI72760.1"/>
    </source>
</evidence>
<proteinExistence type="predicted"/>
<dbReference type="InterPro" id="IPR023696">
    <property type="entry name" value="Ureohydrolase_dom_sf"/>
</dbReference>
<dbReference type="Pfam" id="PF00491">
    <property type="entry name" value="Arginase"/>
    <property type="match status" value="1"/>
</dbReference>
<reference evidence="1" key="1">
    <citation type="journal article" date="2014" name="Front. Microbiol.">
        <title>High frequency of phylogenetically diverse reductive dehalogenase-homologous genes in deep subseafloor sedimentary metagenomes.</title>
        <authorList>
            <person name="Kawai M."/>
            <person name="Futagami T."/>
            <person name="Toyoda A."/>
            <person name="Takaki Y."/>
            <person name="Nishi S."/>
            <person name="Hori S."/>
            <person name="Arai W."/>
            <person name="Tsubouchi T."/>
            <person name="Morono Y."/>
            <person name="Uchiyama I."/>
            <person name="Ito T."/>
            <person name="Fujiyama A."/>
            <person name="Inagaki F."/>
            <person name="Takami H."/>
        </authorList>
    </citation>
    <scope>NUCLEOTIDE SEQUENCE</scope>
    <source>
        <strain evidence="1">Expedition CK06-06</strain>
    </source>
</reference>
<dbReference type="GO" id="GO:0046872">
    <property type="term" value="F:metal ion binding"/>
    <property type="evidence" value="ECO:0007669"/>
    <property type="project" value="InterPro"/>
</dbReference>
<dbReference type="SUPFAM" id="SSF52768">
    <property type="entry name" value="Arginase/deacetylase"/>
    <property type="match status" value="1"/>
</dbReference>
<dbReference type="PROSITE" id="PS51409">
    <property type="entry name" value="ARGINASE_2"/>
    <property type="match status" value="1"/>
</dbReference>
<organism evidence="1">
    <name type="scientific">marine sediment metagenome</name>
    <dbReference type="NCBI Taxonomy" id="412755"/>
    <lineage>
        <taxon>unclassified sequences</taxon>
        <taxon>metagenomes</taxon>
        <taxon>ecological metagenomes</taxon>
    </lineage>
</organism>
<accession>X1SBF2</accession>
<evidence type="ECO:0008006" key="2">
    <source>
        <dbReference type="Google" id="ProtNLM"/>
    </source>
</evidence>
<sequence length="330" mass="37715">SNFIDPYEAFLMHSSILIEQKFLKIGKFPIDSWLTPKPKLEDFHLINQFNFSKFTNDGLLKPISDKLKRYINNNVLPDIPLMIGVDHSLTGGVLTALSKEYGPENLLVLIFDAHFDGLPANISIDISKYSSDHPSEVNPLVPEYNYSQMEGIEIKNTYTCASFLNNLINAKIIRPENLIIFGCQDYPNEKYRALNDPRIVEFVEFYDKMEKNGVKFIPKAETSQMFNRLNQILKDTVKSNFYLSFDVDVGALKEIIACRFRNALGLDQSTIIGAAKIINNVIKTADNKLVGLDVMEIETYLLNKVFPKSGREDQTIEVVDNFLRTFFFNK</sequence>
<name>X1SBF2_9ZZZZ</name>